<reference evidence="1" key="1">
    <citation type="journal article" date="2020" name="Nature">
        <title>Giant virus diversity and host interactions through global metagenomics.</title>
        <authorList>
            <person name="Schulz F."/>
            <person name="Roux S."/>
            <person name="Paez-Espino D."/>
            <person name="Jungbluth S."/>
            <person name="Walsh D.A."/>
            <person name="Denef V.J."/>
            <person name="McMahon K.D."/>
            <person name="Konstantinidis K.T."/>
            <person name="Eloe-Fadrosh E.A."/>
            <person name="Kyrpides N.C."/>
            <person name="Woyke T."/>
        </authorList>
    </citation>
    <scope>NUCLEOTIDE SEQUENCE</scope>
    <source>
        <strain evidence="1">GVMAG-M-3300009185-36</strain>
    </source>
</reference>
<accession>A0A6C0B230</accession>
<evidence type="ECO:0000313" key="1">
    <source>
        <dbReference type="EMBL" id="QHS85854.1"/>
    </source>
</evidence>
<protein>
    <submittedName>
        <fullName evidence="1">Uncharacterized protein</fullName>
    </submittedName>
</protein>
<sequence>MGTVCSKPEFIYTIDHLGLTHTFCVKRSSGEWESGHVLVPDTTLGSVVNFGDDEKYPRDALRGHALATSCLMTSRSNIPEGYGWNLLLSKEDPDKPIKAWRALRDIRPDGMSEEDAVAWRVRLIEDLDKLEKERYP</sequence>
<organism evidence="1">
    <name type="scientific">viral metagenome</name>
    <dbReference type="NCBI Taxonomy" id="1070528"/>
    <lineage>
        <taxon>unclassified sequences</taxon>
        <taxon>metagenomes</taxon>
        <taxon>organismal metagenomes</taxon>
    </lineage>
</organism>
<proteinExistence type="predicted"/>
<dbReference type="EMBL" id="MN739048">
    <property type="protein sequence ID" value="QHS85854.1"/>
    <property type="molecule type" value="Genomic_DNA"/>
</dbReference>
<dbReference type="AlphaFoldDB" id="A0A6C0B230"/>
<name>A0A6C0B230_9ZZZZ</name>